<feature type="signal peptide" evidence="1">
    <location>
        <begin position="1"/>
        <end position="21"/>
    </location>
</feature>
<reference evidence="2" key="1">
    <citation type="submission" date="2022-02" db="EMBL/GenBank/DDBJ databases">
        <authorList>
            <person name="Giguere J D."/>
        </authorList>
    </citation>
    <scope>NUCLEOTIDE SEQUENCE</scope>
    <source>
        <strain evidence="2">CCAP 1055/1</strain>
    </source>
</reference>
<dbReference type="AlphaFoldDB" id="A0A8J9T8G3"/>
<proteinExistence type="predicted"/>
<dbReference type="Proteomes" id="UP000836788">
    <property type="component" value="Chromosome 20"/>
</dbReference>
<name>A0A8J9T8G3_PHATR</name>
<sequence>MNHRACTLISVCLSSVMVVQPWLGFGTKYSGTGTSVIESLLRPSNEIKTLAMEDTAHLEITTRSSVLDVVAYDNWTASHKITSSMQMTPQDSTQASKFSLMPITKTKAEEKKSLATWQHTHQNRPFCSVPQIRDGQWVPVHGPASYITQTSHLRCYGEPDVYQTMNFTSYVWQPHNAHRKKCEWTAWQGPRNACQVLEHSNILIAGDSLSWEHFSSLLQLLGHHVHQNLQHQSRELRTNVMDLLCNGRSRISYRRDDKLTNLSAALDEEPFPNVVILIRGAHYVGDDELIQGIREHSRAESLETPVQRNGNVLSAFLADVRTGSS</sequence>
<evidence type="ECO:0000313" key="2">
    <source>
        <dbReference type="EMBL" id="CAG9285757.1"/>
    </source>
</evidence>
<feature type="chain" id="PRO_5035465948" evidence="1">
    <location>
        <begin position="22"/>
        <end position="325"/>
    </location>
</feature>
<organism evidence="2">
    <name type="scientific">Phaeodactylum tricornutum</name>
    <name type="common">Diatom</name>
    <dbReference type="NCBI Taxonomy" id="2850"/>
    <lineage>
        <taxon>Eukaryota</taxon>
        <taxon>Sar</taxon>
        <taxon>Stramenopiles</taxon>
        <taxon>Ochrophyta</taxon>
        <taxon>Bacillariophyta</taxon>
        <taxon>Bacillariophyceae</taxon>
        <taxon>Bacillariophycidae</taxon>
        <taxon>Naviculales</taxon>
        <taxon>Phaeodactylaceae</taxon>
        <taxon>Phaeodactylum</taxon>
    </lineage>
</organism>
<accession>A0A8J9T8G3</accession>
<evidence type="ECO:0000256" key="1">
    <source>
        <dbReference type="SAM" id="SignalP"/>
    </source>
</evidence>
<keyword evidence="1" id="KW-0732">Signal</keyword>
<protein>
    <submittedName>
        <fullName evidence="2">Uncharacterized protein</fullName>
    </submittedName>
</protein>
<dbReference type="EMBL" id="OU594961">
    <property type="protein sequence ID" value="CAG9285757.1"/>
    <property type="molecule type" value="Genomic_DNA"/>
</dbReference>
<gene>
    <name evidence="2" type="ORF">PTTT1_LOCUS30102</name>
</gene>